<sequence length="274" mass="28704">MTTVNVGPGQEVTEGSVLYTVNLRPVVIAQGIVPAFQSLSRGSSGTDVTQLQTMLANLGFYRYDVDGKFDWVTQQAVEAWQESLGLKDDGNVRTADIIYVPSLPTRVSLDADKVKRGATLGGGEDVVRGLPSSPTFTVPVTATQAGLIPVGTRVEITGPDGQIWDGFVVEQVPSTKDDSVTLTLGGTDGKSICGEDCASIPVSDQALLRSRVVTVENVAGLTVPSAALLSKADGTLAVIDNENVEHPVTVITSARGISVIEGISQGMRVRVPAK</sequence>
<dbReference type="EMBL" id="JACCFM010000001">
    <property type="protein sequence ID" value="NYJ19782.1"/>
    <property type="molecule type" value="Genomic_DNA"/>
</dbReference>
<feature type="domain" description="Peptidoglycan binding-like" evidence="1">
    <location>
        <begin position="44"/>
        <end position="92"/>
    </location>
</feature>
<dbReference type="AlphaFoldDB" id="A0A7Z0EDR7"/>
<comment type="caution">
    <text evidence="2">The sequence shown here is derived from an EMBL/GenBank/DDBJ whole genome shotgun (WGS) entry which is preliminary data.</text>
</comment>
<keyword evidence="2" id="KW-0378">Hydrolase</keyword>
<dbReference type="InterPro" id="IPR036365">
    <property type="entry name" value="PGBD-like_sf"/>
</dbReference>
<dbReference type="Gene3D" id="1.10.101.10">
    <property type="entry name" value="PGBD-like superfamily/PGBD"/>
    <property type="match status" value="1"/>
</dbReference>
<dbReference type="InterPro" id="IPR002477">
    <property type="entry name" value="Peptidoglycan-bd-like"/>
</dbReference>
<dbReference type="GO" id="GO:0016787">
    <property type="term" value="F:hydrolase activity"/>
    <property type="evidence" value="ECO:0007669"/>
    <property type="project" value="UniProtKB-KW"/>
</dbReference>
<evidence type="ECO:0000313" key="2">
    <source>
        <dbReference type="EMBL" id="NYJ19782.1"/>
    </source>
</evidence>
<name>A0A7Z0EDR7_9MICO</name>
<evidence type="ECO:0000259" key="1">
    <source>
        <dbReference type="Pfam" id="PF01471"/>
    </source>
</evidence>
<protein>
    <submittedName>
        <fullName evidence="2">Peptidoglycan hydrolase-like protein with peptidoglycan-binding domain</fullName>
    </submittedName>
</protein>
<reference evidence="2 3" key="1">
    <citation type="submission" date="2020-07" db="EMBL/GenBank/DDBJ databases">
        <title>Sequencing the genomes of 1000 actinobacteria strains.</title>
        <authorList>
            <person name="Klenk H.-P."/>
        </authorList>
    </citation>
    <scope>NUCLEOTIDE SEQUENCE [LARGE SCALE GENOMIC DNA]</scope>
    <source>
        <strain evidence="2 3">LI1</strain>
    </source>
</reference>
<organism evidence="2 3">
    <name type="scientific">Glaciibacter psychrotolerans</name>
    <dbReference type="NCBI Taxonomy" id="670054"/>
    <lineage>
        <taxon>Bacteria</taxon>
        <taxon>Bacillati</taxon>
        <taxon>Actinomycetota</taxon>
        <taxon>Actinomycetes</taxon>
        <taxon>Micrococcales</taxon>
        <taxon>Microbacteriaceae</taxon>
        <taxon>Glaciibacter</taxon>
    </lineage>
</organism>
<proteinExistence type="predicted"/>
<accession>A0A7Z0EDR7</accession>
<dbReference type="SUPFAM" id="SSF47090">
    <property type="entry name" value="PGBD-like"/>
    <property type="match status" value="1"/>
</dbReference>
<keyword evidence="3" id="KW-1185">Reference proteome</keyword>
<dbReference type="Pfam" id="PF01471">
    <property type="entry name" value="PG_binding_1"/>
    <property type="match status" value="1"/>
</dbReference>
<dbReference type="Proteomes" id="UP000537260">
    <property type="component" value="Unassembled WGS sequence"/>
</dbReference>
<dbReference type="InterPro" id="IPR036366">
    <property type="entry name" value="PGBDSf"/>
</dbReference>
<evidence type="ECO:0000313" key="3">
    <source>
        <dbReference type="Proteomes" id="UP000537260"/>
    </source>
</evidence>
<gene>
    <name evidence="2" type="ORF">HNR05_001573</name>
</gene>
<dbReference type="RefSeq" id="WP_179578485.1">
    <property type="nucleotide sequence ID" value="NZ_JACCFM010000001.1"/>
</dbReference>